<dbReference type="InterPro" id="IPR018247">
    <property type="entry name" value="EF_Hand_1_Ca_BS"/>
</dbReference>
<keyword evidence="2" id="KW-1185">Reference proteome</keyword>
<dbReference type="PROSITE" id="PS00018">
    <property type="entry name" value="EF_HAND_1"/>
    <property type="match status" value="1"/>
</dbReference>
<name>A0AAE9PVZ4_9CAUD</name>
<sequence length="222" mass="26567">MRRKNPVDLLIKFQHKETLTTRERDTLWTFLDEYVRRCEKNHFGTFDRYGTHDDVHTERVLFLCDMLRSYRDVVYTEHPYTNELGKTKKAKACSLRSELKHPNLILTNFRRGFSNVETIFRLRYLGVSTNKWGCFDINTNYRDLTLFSDIFKRIRTVQHPTFKTVYASWLSDNPKATTYRQEQYKDFLSRALYFVRYGCTVPLTDENGTDRLSYNDVTEVFA</sequence>
<evidence type="ECO:0000313" key="2">
    <source>
        <dbReference type="Proteomes" id="UP001222520"/>
    </source>
</evidence>
<organism evidence="1 2">
    <name type="scientific">Leptolyngbya phage LPP-2, strain SPI</name>
    <dbReference type="NCBI Taxonomy" id="2996053"/>
    <lineage>
        <taxon>Viruses</taxon>
        <taxon>Duplodnaviria</taxon>
        <taxon>Heunggongvirae</taxon>
        <taxon>Uroviricota</taxon>
        <taxon>Caudoviricetes</taxon>
        <taxon>Saffermanviridae</taxon>
        <taxon>Wumptrevirus</taxon>
        <taxon>Wumptrevirus LPP2</taxon>
    </lineage>
</organism>
<proteinExistence type="predicted"/>
<reference evidence="1 2" key="1">
    <citation type="journal article" date="2023" name="Harmful Algae">
        <title>Sequencing the genomes of LPP-1, the first isolated cyanophage, and its relative LPP-2 reveal different integration mechanisms in closely related phages.</title>
        <authorList>
            <person name="Shaalan H."/>
            <person name="Cattan-Tsaushu E."/>
            <person name="Li K."/>
            <person name="Avrani S."/>
        </authorList>
    </citation>
    <scope>NUCLEOTIDE SEQUENCE [LARGE SCALE GENOMIC DNA]</scope>
</reference>
<evidence type="ECO:0000313" key="1">
    <source>
        <dbReference type="EMBL" id="UZV39974.1"/>
    </source>
</evidence>
<gene>
    <name evidence="1" type="ORF">LPP2_g06</name>
</gene>
<dbReference type="EMBL" id="OP590147">
    <property type="protein sequence ID" value="UZV39974.1"/>
    <property type="molecule type" value="Genomic_DNA"/>
</dbReference>
<protein>
    <submittedName>
        <fullName evidence="1">Uncharacterized protein</fullName>
    </submittedName>
</protein>
<accession>A0AAE9PVZ4</accession>
<dbReference type="Proteomes" id="UP001222520">
    <property type="component" value="Segment"/>
</dbReference>